<dbReference type="EMBL" id="AHMO02000008">
    <property type="protein sequence ID" value="EQA45454.1"/>
    <property type="molecule type" value="Genomic_DNA"/>
</dbReference>
<accession>T0GF45</accession>
<name>T0GF45_9LEPT</name>
<proteinExistence type="predicted"/>
<dbReference type="GO" id="GO:0030288">
    <property type="term" value="C:outer membrane-bounded periplasmic space"/>
    <property type="evidence" value="ECO:0007669"/>
    <property type="project" value="InterPro"/>
</dbReference>
<dbReference type="Gene3D" id="3.40.50.10610">
    <property type="entry name" value="ABC-type transport auxiliary lipoprotein component"/>
    <property type="match status" value="1"/>
</dbReference>
<reference evidence="1" key="1">
    <citation type="submission" date="2013-05" db="EMBL/GenBank/DDBJ databases">
        <authorList>
            <person name="Harkins D.M."/>
            <person name="Durkin A.S."/>
            <person name="Brinkac L.M."/>
            <person name="Haft D.H."/>
            <person name="Selengut J.D."/>
            <person name="Sanka R."/>
            <person name="DePew J."/>
            <person name="Purushe J."/>
            <person name="Hartskeerl R.A."/>
            <person name="Ahmed A."/>
            <person name="van der Linden H."/>
            <person name="Goris M.G.A."/>
            <person name="Vinetz J.M."/>
            <person name="Sutton G.G."/>
            <person name="Nierman W.C."/>
            <person name="Fouts D.E."/>
        </authorList>
    </citation>
    <scope>NUCLEOTIDE SEQUENCE [LARGE SCALE GENOMIC DNA]</scope>
    <source>
        <strain evidence="1">5399</strain>
    </source>
</reference>
<dbReference type="OrthoDB" id="327074at2"/>
<sequence>MQCRLYASIIVQRGESMKRIRFRAVIVLAILFSFYNCRSAQHFDIQVIAKSGISQPGKDKYVVFPFEMAEALKQNEVVANRRKNIEARNREKAELALVRTGLTVLERSKVDKLLNEMTLSKTGITESDGLNIGKLLNSNYAFFGRITNYNVVRRGTRVRFIAEVIVKAVDIESGVIAWEAIIKGHMPFNNGEQTILDAENAMYEQFSKKLTDL</sequence>
<evidence type="ECO:0000313" key="1">
    <source>
        <dbReference type="EMBL" id="EQA45454.1"/>
    </source>
</evidence>
<dbReference type="Proteomes" id="UP000015454">
    <property type="component" value="Unassembled WGS sequence"/>
</dbReference>
<organism evidence="1 2">
    <name type="scientific">Leptospira broomii serovar Hurstbridge str. 5399</name>
    <dbReference type="NCBI Taxonomy" id="1049789"/>
    <lineage>
        <taxon>Bacteria</taxon>
        <taxon>Pseudomonadati</taxon>
        <taxon>Spirochaetota</taxon>
        <taxon>Spirochaetia</taxon>
        <taxon>Leptospirales</taxon>
        <taxon>Leptospiraceae</taxon>
        <taxon>Leptospira</taxon>
    </lineage>
</organism>
<comment type="caution">
    <text evidence="1">The sequence shown here is derived from an EMBL/GenBank/DDBJ whole genome shotgun (WGS) entry which is preliminary data.</text>
</comment>
<evidence type="ECO:0000313" key="2">
    <source>
        <dbReference type="Proteomes" id="UP000015454"/>
    </source>
</evidence>
<dbReference type="InterPro" id="IPR005534">
    <property type="entry name" value="Curli_assmbl/transp-comp_CsgG"/>
</dbReference>
<keyword evidence="2" id="KW-1185">Reference proteome</keyword>
<dbReference type="Pfam" id="PF03783">
    <property type="entry name" value="CsgG"/>
    <property type="match status" value="1"/>
</dbReference>
<gene>
    <name evidence="1" type="ORF">LEP1GSC050_1984</name>
</gene>
<dbReference type="AlphaFoldDB" id="T0GF45"/>
<protein>
    <submittedName>
        <fullName evidence="1">Curli production assembly/transport component CsgG domain protein</fullName>
    </submittedName>
</protein>